<feature type="transmembrane region" description="Helical" evidence="1">
    <location>
        <begin position="83"/>
        <end position="104"/>
    </location>
</feature>
<protein>
    <submittedName>
        <fullName evidence="2">Cytochrome c biogenesis protein CcdA</fullName>
    </submittedName>
</protein>
<dbReference type="AlphaFoldDB" id="A0A2P8E9J1"/>
<evidence type="ECO:0000256" key="1">
    <source>
        <dbReference type="SAM" id="Phobius"/>
    </source>
</evidence>
<dbReference type="Proteomes" id="UP000243528">
    <property type="component" value="Unassembled WGS sequence"/>
</dbReference>
<feature type="transmembrane region" description="Helical" evidence="1">
    <location>
        <begin position="259"/>
        <end position="276"/>
    </location>
</feature>
<feature type="transmembrane region" description="Helical" evidence="1">
    <location>
        <begin position="12"/>
        <end position="39"/>
    </location>
</feature>
<keyword evidence="3" id="KW-1185">Reference proteome</keyword>
<dbReference type="PANTHER" id="PTHR31272:SF4">
    <property type="entry name" value="CYTOCHROME C-TYPE BIOGENESIS PROTEIN HI_1454-RELATED"/>
    <property type="match status" value="1"/>
</dbReference>
<dbReference type="PANTHER" id="PTHR31272">
    <property type="entry name" value="CYTOCHROME C-TYPE BIOGENESIS PROTEIN HI_1454-RELATED"/>
    <property type="match status" value="1"/>
</dbReference>
<name>A0A2P8E9J1_9ACTN</name>
<dbReference type="InterPro" id="IPR051790">
    <property type="entry name" value="Cytochrome_c-biogenesis_DsbD"/>
</dbReference>
<comment type="caution">
    <text evidence="2">The sequence shown here is derived from an EMBL/GenBank/DDBJ whole genome shotgun (WGS) entry which is preliminary data.</text>
</comment>
<feature type="transmembrane region" description="Helical" evidence="1">
    <location>
        <begin position="125"/>
        <end position="150"/>
    </location>
</feature>
<organism evidence="2 3">
    <name type="scientific">Haloactinopolyspora alba</name>
    <dbReference type="NCBI Taxonomy" id="648780"/>
    <lineage>
        <taxon>Bacteria</taxon>
        <taxon>Bacillati</taxon>
        <taxon>Actinomycetota</taxon>
        <taxon>Actinomycetes</taxon>
        <taxon>Jiangellales</taxon>
        <taxon>Jiangellaceae</taxon>
        <taxon>Haloactinopolyspora</taxon>
    </lineage>
</organism>
<evidence type="ECO:0000313" key="3">
    <source>
        <dbReference type="Proteomes" id="UP000243528"/>
    </source>
</evidence>
<evidence type="ECO:0000313" key="2">
    <source>
        <dbReference type="EMBL" id="PSL06151.1"/>
    </source>
</evidence>
<dbReference type="EMBL" id="PYGE01000003">
    <property type="protein sequence ID" value="PSL06151.1"/>
    <property type="molecule type" value="Genomic_DNA"/>
</dbReference>
<feature type="transmembrane region" description="Helical" evidence="1">
    <location>
        <begin position="162"/>
        <end position="185"/>
    </location>
</feature>
<sequence>MSAPDAPYQFALVLGMLAALNPCGFALLPTYLTLLVAGGSTRSTTAALRRAVTMTAAMTAGFIAVFGAFGLVVVPAAWSVERFLPWATVIVGAALVTLGGWLVSGRELVLRVPRLSGGAPSHSPWSMLVYGVAYAVASLSCTVAPFLALATSTFSSGVPSGLAAFVTYGAGMGLVVGVLAVAVALGSDALVRRARRLLPYVSRGSGVLLLVAGAYVAYYGVYELRVNAGSGTDDPVIDAALSVQGTLTDWASAVGPGRMALALAAVVVVVVTLRTVRWRGHPGP</sequence>
<proteinExistence type="predicted"/>
<keyword evidence="1" id="KW-0812">Transmembrane</keyword>
<gene>
    <name evidence="2" type="ORF">CLV30_103306</name>
</gene>
<accession>A0A2P8E9J1</accession>
<keyword evidence="1" id="KW-1133">Transmembrane helix</keyword>
<feature type="transmembrane region" description="Helical" evidence="1">
    <location>
        <begin position="51"/>
        <end position="77"/>
    </location>
</feature>
<dbReference type="RefSeq" id="WP_205740710.1">
    <property type="nucleotide sequence ID" value="NZ_ML142903.1"/>
</dbReference>
<reference evidence="2 3" key="1">
    <citation type="submission" date="2018-03" db="EMBL/GenBank/DDBJ databases">
        <title>Genomic Encyclopedia of Archaeal and Bacterial Type Strains, Phase II (KMG-II): from individual species to whole genera.</title>
        <authorList>
            <person name="Goeker M."/>
        </authorList>
    </citation>
    <scope>NUCLEOTIDE SEQUENCE [LARGE SCALE GENOMIC DNA]</scope>
    <source>
        <strain evidence="2 3">DSM 45211</strain>
    </source>
</reference>
<feature type="transmembrane region" description="Helical" evidence="1">
    <location>
        <begin position="197"/>
        <end position="218"/>
    </location>
</feature>
<keyword evidence="1" id="KW-0472">Membrane</keyword>